<dbReference type="Gene3D" id="1.25.10.10">
    <property type="entry name" value="Leucine-rich Repeat Variant"/>
    <property type="match status" value="1"/>
</dbReference>
<evidence type="ECO:0000256" key="2">
    <source>
        <dbReference type="ARBA" id="ARBA00022448"/>
    </source>
</evidence>
<dbReference type="OMA" id="NPDQYTI"/>
<reference evidence="6 7" key="1">
    <citation type="submission" date="2011-07" db="EMBL/GenBank/DDBJ databases">
        <authorList>
            <person name="Coyne R."/>
            <person name="Brami D."/>
            <person name="Johnson J."/>
            <person name="Hostetler J."/>
            <person name="Hannick L."/>
            <person name="Clark T."/>
            <person name="Cassidy-Hanley D."/>
            <person name="Inman J."/>
        </authorList>
    </citation>
    <scope>NUCLEOTIDE SEQUENCE [LARGE SCALE GENOMIC DNA]</scope>
    <source>
        <strain evidence="6 7">G5</strain>
    </source>
</reference>
<gene>
    <name evidence="6" type="ORF">IMG5_089160</name>
</gene>
<dbReference type="EMBL" id="GL983727">
    <property type="protein sequence ID" value="EGR32294.1"/>
    <property type="molecule type" value="Genomic_DNA"/>
</dbReference>
<dbReference type="GO" id="GO:0006606">
    <property type="term" value="P:protein import into nucleus"/>
    <property type="evidence" value="ECO:0007669"/>
    <property type="project" value="TreeGrafter"/>
</dbReference>
<dbReference type="GeneID" id="14908453"/>
<keyword evidence="7" id="KW-1185">Reference proteome</keyword>
<dbReference type="InterPro" id="IPR001494">
    <property type="entry name" value="Importin-beta_N"/>
</dbReference>
<feature type="transmembrane region" description="Helical" evidence="4">
    <location>
        <begin position="204"/>
        <end position="224"/>
    </location>
</feature>
<evidence type="ECO:0000259" key="5">
    <source>
        <dbReference type="PROSITE" id="PS50166"/>
    </source>
</evidence>
<sequence length="1192" mass="137714">MEDTSTEQNTLIILNIYQQLLQNPSILAQGQKYLEDSLQNINNFASISAKIFVSNNQDQQTRIYIGALLKNLLKENWENNQYLAKQKKDIREIFLNGIIMNVGSLRIVEMIALIITEIILYDGVELWANPLKEIIQWISNEEMKVVDTGLELFCTIFSKVNQKYNSEKLLPEKFSFTLIIPELMPSLFHIFARPEVKINIKIYIYIYIQYIQYIYIYINIYIYISIQLTEKQREKLMVLLYLTVSQFAYADDVNNQLVSQCFDDTYEAWMNLFISALKTNPKTHINMKRYILKILTVIYRDFTYYSRKSIAQRLQPIWKFFNSILPLYIWTNVYGVPLNQLDDNLQPLKDPLEFQKDPKQQYGQQKNNEGENLEMRFLEEEDEYLNEIEGLTINCIELVSTLVTKDTLYMLIKLAVFPIINALSHFILLTKDQERQWVYEPNQFVSDDEDEQNMRSIRNLALQLIFQLIDKFGDITIQALMIVAEKFMMNFDEAHSTQIIKSQFEKMGTKEIKLNDFNNEKLMEFVKTSNFDCGLDEHAWKKKEIGLLLLGNFSDDIIDFQYKHSSSFNINTLIKNLIVDIDNQNTISILVAKSIWCVSRFSEIIASKNNELFLPLFKVCTERISSRNEFPVRLTATKAIGMFAHKINTYKQQLVIDKNQLLQYGVGNANILYDIFDILNNVNEETIHIVLDTLVYLNKLSPVYAPEIANIGSRKILQVFTLQHADVLVSKITLELITQLAENAQSFMIIFSSISPFILDSFQLFQNHILVNSDLSQIRQYDITLMASIFDVTSIFVKNCIDNKAKESLITLLPPLMNLMAVNEESVLQQHASICLKNFLKVADQFILKNGLIQDVMKVIMKLLQVSQNSQLESASTYAGNLCMIAFNNLLGGSADPEILRQIVYKVFRSKLATTVQGLVLVWARMINNNPIESVNFLCSFSIENRLGLKALIDKWLLQQPVFRGKYTKNTTFLALSKLFLLKDKRIENLIAIAYNPSHQNIGNDVSAPFKILSTLIRGLDNEMAPLRKDQENNKKEEENLQVENDDDDDVYNGENMEFKDGNEEKIEVDLNVIQDEEEADIEKRFAIGDKKGGGLGEFEIGSTNYMTDGFAFGYDDGEECDETTEEDLLYLNDPVISYNTADLLKNIFNELSKSDPKYFAECLKNLLKEDIALLQKYVIIKNIDTLLQNQS</sequence>
<evidence type="ECO:0000256" key="1">
    <source>
        <dbReference type="ARBA" id="ARBA00004123"/>
    </source>
</evidence>
<evidence type="ECO:0000313" key="6">
    <source>
        <dbReference type="EMBL" id="EGR32294.1"/>
    </source>
</evidence>
<dbReference type="InParanoid" id="G0QR62"/>
<evidence type="ECO:0000256" key="3">
    <source>
        <dbReference type="ARBA" id="ARBA00023242"/>
    </source>
</evidence>
<organism evidence="6 7">
    <name type="scientific">Ichthyophthirius multifiliis</name>
    <name type="common">White spot disease agent</name>
    <name type="synonym">Ich</name>
    <dbReference type="NCBI Taxonomy" id="5932"/>
    <lineage>
        <taxon>Eukaryota</taxon>
        <taxon>Sar</taxon>
        <taxon>Alveolata</taxon>
        <taxon>Ciliophora</taxon>
        <taxon>Intramacronucleata</taxon>
        <taxon>Oligohymenophorea</taxon>
        <taxon>Hymenostomatida</taxon>
        <taxon>Ophryoglenina</taxon>
        <taxon>Ichthyophthirius</taxon>
    </lineage>
</organism>
<dbReference type="PANTHER" id="PTHR10997">
    <property type="entry name" value="IMPORTIN-7, 8, 11"/>
    <property type="match status" value="1"/>
</dbReference>
<dbReference type="PROSITE" id="PS50166">
    <property type="entry name" value="IMPORTIN_B_NT"/>
    <property type="match status" value="1"/>
</dbReference>
<dbReference type="RefSeq" id="XP_004035780.1">
    <property type="nucleotide sequence ID" value="XM_004035732.1"/>
</dbReference>
<evidence type="ECO:0000313" key="7">
    <source>
        <dbReference type="Proteomes" id="UP000008983"/>
    </source>
</evidence>
<feature type="transmembrane region" description="Helical" evidence="4">
    <location>
        <begin position="174"/>
        <end position="192"/>
    </location>
</feature>
<dbReference type="InterPro" id="IPR011989">
    <property type="entry name" value="ARM-like"/>
</dbReference>
<dbReference type="GO" id="GO:0005829">
    <property type="term" value="C:cytosol"/>
    <property type="evidence" value="ECO:0007669"/>
    <property type="project" value="TreeGrafter"/>
</dbReference>
<feature type="domain" description="Importin N-terminal" evidence="5">
    <location>
        <begin position="30"/>
        <end position="100"/>
    </location>
</feature>
<dbReference type="PANTHER" id="PTHR10997:SF9">
    <property type="entry name" value="IMPORTIN-9"/>
    <property type="match status" value="1"/>
</dbReference>
<protein>
    <recommendedName>
        <fullName evidence="5">Importin N-terminal domain-containing protein</fullName>
    </recommendedName>
</protein>
<keyword evidence="4" id="KW-1133">Transmembrane helix</keyword>
<keyword evidence="4" id="KW-0472">Membrane</keyword>
<dbReference type="GO" id="GO:0031267">
    <property type="term" value="F:small GTPase binding"/>
    <property type="evidence" value="ECO:0007669"/>
    <property type="project" value="InterPro"/>
</dbReference>
<feature type="transmembrane region" description="Helical" evidence="4">
    <location>
        <begin position="93"/>
        <end position="121"/>
    </location>
</feature>
<dbReference type="Proteomes" id="UP000008983">
    <property type="component" value="Unassembled WGS sequence"/>
</dbReference>
<keyword evidence="4" id="KW-0812">Transmembrane</keyword>
<dbReference type="AlphaFoldDB" id="G0QR62"/>
<dbReference type="OrthoDB" id="431626at2759"/>
<evidence type="ECO:0000256" key="4">
    <source>
        <dbReference type="SAM" id="Phobius"/>
    </source>
</evidence>
<dbReference type="STRING" id="857967.G0QR62"/>
<accession>G0QR62</accession>
<dbReference type="InterPro" id="IPR016024">
    <property type="entry name" value="ARM-type_fold"/>
</dbReference>
<dbReference type="GO" id="GO:0005635">
    <property type="term" value="C:nuclear envelope"/>
    <property type="evidence" value="ECO:0007669"/>
    <property type="project" value="TreeGrafter"/>
</dbReference>
<name>G0QR62_ICHMU</name>
<keyword evidence="2" id="KW-0813">Transport</keyword>
<comment type="subcellular location">
    <subcellularLocation>
        <location evidence="1">Nucleus</location>
    </subcellularLocation>
</comment>
<dbReference type="SUPFAM" id="SSF48371">
    <property type="entry name" value="ARM repeat"/>
    <property type="match status" value="1"/>
</dbReference>
<keyword evidence="3" id="KW-0539">Nucleus</keyword>
<proteinExistence type="predicted"/>
<dbReference type="eggNOG" id="KOG2274">
    <property type="taxonomic scope" value="Eukaryota"/>
</dbReference>